<name>A0A9N9WXH6_9DIPT</name>
<feature type="domain" description="CUB" evidence="3">
    <location>
        <begin position="286"/>
        <end position="407"/>
    </location>
</feature>
<reference evidence="4" key="1">
    <citation type="submission" date="2022-01" db="EMBL/GenBank/DDBJ databases">
        <authorList>
            <person name="King R."/>
        </authorList>
    </citation>
    <scope>NUCLEOTIDE SEQUENCE</scope>
</reference>
<proteinExistence type="predicted"/>
<dbReference type="GO" id="GO:0005886">
    <property type="term" value="C:plasma membrane"/>
    <property type="evidence" value="ECO:0007669"/>
    <property type="project" value="TreeGrafter"/>
</dbReference>
<dbReference type="AlphaFoldDB" id="A0A9N9WXH6"/>
<dbReference type="PANTHER" id="PTHR47537">
    <property type="entry name" value="CUBILIN"/>
    <property type="match status" value="1"/>
</dbReference>
<dbReference type="SUPFAM" id="SSF49854">
    <property type="entry name" value="Spermadhesin, CUB domain"/>
    <property type="match status" value="2"/>
</dbReference>
<dbReference type="OrthoDB" id="10063988at2759"/>
<reference evidence="4" key="2">
    <citation type="submission" date="2022-10" db="EMBL/GenBank/DDBJ databases">
        <authorList>
            <consortium name="ENA_rothamsted_submissions"/>
            <consortium name="culmorum"/>
            <person name="King R."/>
        </authorList>
    </citation>
    <scope>NUCLEOTIDE SEQUENCE</scope>
</reference>
<evidence type="ECO:0000259" key="3">
    <source>
        <dbReference type="PROSITE" id="PS01180"/>
    </source>
</evidence>
<dbReference type="CDD" id="cd00041">
    <property type="entry name" value="CUB"/>
    <property type="match status" value="1"/>
</dbReference>
<keyword evidence="1" id="KW-1015">Disulfide bond</keyword>
<keyword evidence="5" id="KW-1185">Reference proteome</keyword>
<dbReference type="EMBL" id="OU895879">
    <property type="protein sequence ID" value="CAG9809917.1"/>
    <property type="molecule type" value="Genomic_DNA"/>
</dbReference>
<comment type="caution">
    <text evidence="2">Lacks conserved residue(s) required for the propagation of feature annotation.</text>
</comment>
<dbReference type="Proteomes" id="UP001153620">
    <property type="component" value="Chromosome 3"/>
</dbReference>
<dbReference type="InterPro" id="IPR000859">
    <property type="entry name" value="CUB_dom"/>
</dbReference>
<evidence type="ECO:0000313" key="4">
    <source>
        <dbReference type="EMBL" id="CAG9809917.1"/>
    </source>
</evidence>
<dbReference type="PROSITE" id="PS01180">
    <property type="entry name" value="CUB"/>
    <property type="match status" value="2"/>
</dbReference>
<feature type="domain" description="CUB" evidence="3">
    <location>
        <begin position="141"/>
        <end position="264"/>
    </location>
</feature>
<evidence type="ECO:0000256" key="1">
    <source>
        <dbReference type="ARBA" id="ARBA00023157"/>
    </source>
</evidence>
<organism evidence="4 5">
    <name type="scientific">Chironomus riparius</name>
    <dbReference type="NCBI Taxonomy" id="315576"/>
    <lineage>
        <taxon>Eukaryota</taxon>
        <taxon>Metazoa</taxon>
        <taxon>Ecdysozoa</taxon>
        <taxon>Arthropoda</taxon>
        <taxon>Hexapoda</taxon>
        <taxon>Insecta</taxon>
        <taxon>Pterygota</taxon>
        <taxon>Neoptera</taxon>
        <taxon>Endopterygota</taxon>
        <taxon>Diptera</taxon>
        <taxon>Nematocera</taxon>
        <taxon>Chironomoidea</taxon>
        <taxon>Chironomidae</taxon>
        <taxon>Chironominae</taxon>
        <taxon>Chironomus</taxon>
    </lineage>
</organism>
<evidence type="ECO:0000256" key="2">
    <source>
        <dbReference type="PROSITE-ProRule" id="PRU00059"/>
    </source>
</evidence>
<dbReference type="InterPro" id="IPR053207">
    <property type="entry name" value="Non-NMDA_GluR_Accessory"/>
</dbReference>
<dbReference type="PANTHER" id="PTHR47537:SF3">
    <property type="entry name" value="CUB DOMAIN-CONTAINING PROTEIN"/>
    <property type="match status" value="1"/>
</dbReference>
<protein>
    <recommendedName>
        <fullName evidence="3">CUB domain-containing protein</fullName>
    </recommendedName>
</protein>
<dbReference type="Pfam" id="PF00431">
    <property type="entry name" value="CUB"/>
    <property type="match status" value="1"/>
</dbReference>
<accession>A0A9N9WXH6</accession>
<dbReference type="SMART" id="SM00042">
    <property type="entry name" value="CUB"/>
    <property type="match status" value="1"/>
</dbReference>
<dbReference type="InterPro" id="IPR035914">
    <property type="entry name" value="Sperma_CUB_dom_sf"/>
</dbReference>
<gene>
    <name evidence="4" type="ORF">CHIRRI_LOCUS12737</name>
</gene>
<sequence>MMLGEEMFGKNKIRSQRICHRVALVIVFHLLILLLLDDVSCQLAWSPIQVDSESQVDLWTRKSVGCACSWKDNEHDHAKDSNGNKHEMLDKNLTLHNGHHKHGHQLNLNCACCVKGGCQCGEQAPNRCSQCGLENHCLNMCNVTLDSKNLQGSSGQTFGQIRSPTLQGPAVCYYALRPAPGQRVELQVYRLLQVGKFDGKKCEGGFLRFSGLDDAEYNGAELCGVNERYSPPAVLFSDDGITTLLFKITEKTVRSQFLAYFSFTSLSNPIVGFHPKGGKKIGSTDCDWSYNDHLCRGQAACAIASPGFPGIYGRNKICRYHITTSSVHTKVKITFNSLLLPQEHCSTHYIAVYEGLTPGSERLATICGQDKKEDLIFSGPNILVEFNSGYQIPPFDYNGFSATLTFIEGITTTLTPTMPFEIEPAHVHESPSEHATPPPKFTPCDQVISEQYGGRSGHFDSRTRSYANSCRLIFKGKTNEVVHISLFNYRLKSTSCRSVIEIIDPNARKKSLLKLCSPVTRKARNEMGVFIPPQTFISTGNQMIIVLRRAGPPQDLNDIEFVDGAFLFHNEEQSGTLQPYSLCDMHHYGLSSPEYGSVEGPGTEHLFWNVEGSLNCSHYFIPAANQSITLTIEMLDRLGTDNDCQTVCGDGGCQCLTGLNSIENIDHLMMMTDDNQPINCLCGNFHPDWLPVSLRSWSPIKLVYSIARYSWSTKGFTYRASYNFFTDAMCGKKTFTLQSSELHSRNFSQAFSLNSFYHQQCLWILDSNTERQLMIEVISNQSRSCTAWNISLHEFTPVEDENQHAGALIHQFCPRDKHKQFTFPWNLKTIVIKIQAMTRQAPLYTVRWKSTVARQKIQSLTPAPNVISSSLGCSILTSSSSYLQLMALLILSILLSIS</sequence>
<dbReference type="Gene3D" id="2.60.120.290">
    <property type="entry name" value="Spermadhesin, CUB domain"/>
    <property type="match status" value="1"/>
</dbReference>
<evidence type="ECO:0000313" key="5">
    <source>
        <dbReference type="Proteomes" id="UP001153620"/>
    </source>
</evidence>